<dbReference type="AlphaFoldDB" id="A0A923PI94"/>
<dbReference type="RefSeq" id="WP_187466710.1">
    <property type="nucleotide sequence ID" value="NZ_JACSIT010000100.1"/>
</dbReference>
<comment type="caution">
    <text evidence="4">The sequence shown here is derived from an EMBL/GenBank/DDBJ whole genome shotgun (WGS) entry which is preliminary data.</text>
</comment>
<dbReference type="InterPro" id="IPR011006">
    <property type="entry name" value="CheY-like_superfamily"/>
</dbReference>
<gene>
    <name evidence="4" type="ORF">H9S92_10745</name>
</gene>
<dbReference type="GO" id="GO:0000156">
    <property type="term" value="F:phosphorelay response regulator activity"/>
    <property type="evidence" value="ECO:0007669"/>
    <property type="project" value="InterPro"/>
</dbReference>
<keyword evidence="1" id="KW-0597">Phosphoprotein</keyword>
<organism evidence="4 5">
    <name type="scientific">Neolewinella lacunae</name>
    <dbReference type="NCBI Taxonomy" id="1517758"/>
    <lineage>
        <taxon>Bacteria</taxon>
        <taxon>Pseudomonadati</taxon>
        <taxon>Bacteroidota</taxon>
        <taxon>Saprospiria</taxon>
        <taxon>Saprospirales</taxon>
        <taxon>Lewinellaceae</taxon>
        <taxon>Neolewinella</taxon>
    </lineage>
</organism>
<feature type="domain" description="Response regulatory" evidence="2">
    <location>
        <begin position="2"/>
        <end position="116"/>
    </location>
</feature>
<dbReference type="InterPro" id="IPR007492">
    <property type="entry name" value="LytTR_DNA-bd_dom"/>
</dbReference>
<evidence type="ECO:0000256" key="1">
    <source>
        <dbReference type="PROSITE-ProRule" id="PRU00169"/>
    </source>
</evidence>
<evidence type="ECO:0000259" key="2">
    <source>
        <dbReference type="PROSITE" id="PS50110"/>
    </source>
</evidence>
<evidence type="ECO:0000259" key="3">
    <source>
        <dbReference type="PROSITE" id="PS50930"/>
    </source>
</evidence>
<keyword evidence="5" id="KW-1185">Reference proteome</keyword>
<dbReference type="Proteomes" id="UP000650081">
    <property type="component" value="Unassembled WGS sequence"/>
</dbReference>
<evidence type="ECO:0000313" key="5">
    <source>
        <dbReference type="Proteomes" id="UP000650081"/>
    </source>
</evidence>
<reference evidence="4" key="1">
    <citation type="submission" date="2020-08" db="EMBL/GenBank/DDBJ databases">
        <title>Lewinella bacteria from marine environments.</title>
        <authorList>
            <person name="Zhong Y."/>
        </authorList>
    </citation>
    <scope>NUCLEOTIDE SEQUENCE</scope>
    <source>
        <strain evidence="4">KCTC 42187</strain>
    </source>
</reference>
<dbReference type="Pfam" id="PF04397">
    <property type="entry name" value="LytTR"/>
    <property type="match status" value="1"/>
</dbReference>
<dbReference type="Gene3D" id="2.40.50.1020">
    <property type="entry name" value="LytTr DNA-binding domain"/>
    <property type="match status" value="1"/>
</dbReference>
<dbReference type="SUPFAM" id="SSF52172">
    <property type="entry name" value="CheY-like"/>
    <property type="match status" value="1"/>
</dbReference>
<dbReference type="Pfam" id="PF00072">
    <property type="entry name" value="Response_reg"/>
    <property type="match status" value="1"/>
</dbReference>
<dbReference type="InterPro" id="IPR001789">
    <property type="entry name" value="Sig_transdc_resp-reg_receiver"/>
</dbReference>
<evidence type="ECO:0000313" key="4">
    <source>
        <dbReference type="EMBL" id="MBC6994643.1"/>
    </source>
</evidence>
<protein>
    <submittedName>
        <fullName evidence="4">Response regulator transcription factor</fullName>
    </submittedName>
</protein>
<name>A0A923PI94_9BACT</name>
<feature type="domain" description="HTH LytTR-type" evidence="3">
    <location>
        <begin position="145"/>
        <end position="246"/>
    </location>
</feature>
<dbReference type="PANTHER" id="PTHR37299">
    <property type="entry name" value="TRANSCRIPTIONAL REGULATOR-RELATED"/>
    <property type="match status" value="1"/>
</dbReference>
<dbReference type="GO" id="GO:0003677">
    <property type="term" value="F:DNA binding"/>
    <property type="evidence" value="ECO:0007669"/>
    <property type="project" value="InterPro"/>
</dbReference>
<accession>A0A923PI94</accession>
<feature type="modified residue" description="4-aspartylphosphate" evidence="1">
    <location>
        <position position="54"/>
    </location>
</feature>
<dbReference type="SMART" id="SM00850">
    <property type="entry name" value="LytTR"/>
    <property type="match status" value="1"/>
</dbReference>
<dbReference type="PANTHER" id="PTHR37299:SF1">
    <property type="entry name" value="STAGE 0 SPORULATION PROTEIN A HOMOLOG"/>
    <property type="match status" value="1"/>
</dbReference>
<dbReference type="EMBL" id="JACSIT010000100">
    <property type="protein sequence ID" value="MBC6994643.1"/>
    <property type="molecule type" value="Genomic_DNA"/>
</dbReference>
<sequence length="246" mass="27625">MNALLIDDESAAISELRNRLLAAHPAIRIVGEAMNVRDGLKKINALRPDLLFLDIEMPGGNGFELVRQLPPDHRPEIIFVTSQGTYALQAFRVAALSYILKPVDADELKAAVDLATIRLREKNSGQRLEVLLENLRTDNPADKRIGIPSEDGVEFVEASEIIYCEGVEGYTRFHLKNGKTRLSAYSIGHYLRMLEPFNFFAIHRSFLVNHHHVVSYANSGVLDLSNGTQLEVSRRRRGPVKEWLGL</sequence>
<dbReference type="PROSITE" id="PS50110">
    <property type="entry name" value="RESPONSE_REGULATORY"/>
    <property type="match status" value="1"/>
</dbReference>
<dbReference type="SMART" id="SM00448">
    <property type="entry name" value="REC"/>
    <property type="match status" value="1"/>
</dbReference>
<proteinExistence type="predicted"/>
<dbReference type="PROSITE" id="PS50930">
    <property type="entry name" value="HTH_LYTTR"/>
    <property type="match status" value="1"/>
</dbReference>
<dbReference type="Gene3D" id="3.40.50.2300">
    <property type="match status" value="1"/>
</dbReference>
<dbReference type="InterPro" id="IPR046947">
    <property type="entry name" value="LytR-like"/>
</dbReference>